<dbReference type="PANTHER" id="PTHR21569">
    <property type="entry name" value="RIBOSOMAL PROTEIN S9"/>
    <property type="match status" value="1"/>
</dbReference>
<dbReference type="VEuPathDB" id="VectorBase:AALF012971"/>
<evidence type="ECO:0000256" key="5">
    <source>
        <dbReference type="ARBA" id="ARBA00023128"/>
    </source>
</evidence>
<accession>A0A023ERE3</accession>
<dbReference type="VEuPathDB" id="VectorBase:AALC636_013873"/>
<name>A0A023ERE3_AEDAL</name>
<evidence type="ECO:0000256" key="1">
    <source>
        <dbReference type="ARBA" id="ARBA00004173"/>
    </source>
</evidence>
<evidence type="ECO:0000313" key="10">
    <source>
        <dbReference type="EMBL" id="JAC11738.1"/>
    </source>
</evidence>
<comment type="subcellular location">
    <subcellularLocation>
        <location evidence="1">Mitochondrion</location>
    </subcellularLocation>
</comment>
<dbReference type="EMBL" id="GAPW01001860">
    <property type="protein sequence ID" value="JAC11738.1"/>
    <property type="molecule type" value="mRNA"/>
</dbReference>
<comment type="similarity">
    <text evidence="2">Belongs to the universal ribosomal protein uS9 family.</text>
</comment>
<keyword evidence="3" id="KW-0809">Transit peptide</keyword>
<dbReference type="GO" id="GO:0005763">
    <property type="term" value="C:mitochondrial small ribosomal subunit"/>
    <property type="evidence" value="ECO:0007669"/>
    <property type="project" value="TreeGrafter"/>
</dbReference>
<dbReference type="PANTHER" id="PTHR21569:SF1">
    <property type="entry name" value="SMALL RIBOSOMAL SUBUNIT PROTEIN US9M"/>
    <property type="match status" value="1"/>
</dbReference>
<evidence type="ECO:0000256" key="6">
    <source>
        <dbReference type="ARBA" id="ARBA00023274"/>
    </source>
</evidence>
<dbReference type="GO" id="GO:0003723">
    <property type="term" value="F:RNA binding"/>
    <property type="evidence" value="ECO:0007669"/>
    <property type="project" value="TreeGrafter"/>
</dbReference>
<dbReference type="InterPro" id="IPR000754">
    <property type="entry name" value="Ribosomal_uS9"/>
</dbReference>
<dbReference type="InterPro" id="IPR020568">
    <property type="entry name" value="Ribosomal_Su5_D2-typ_SF"/>
</dbReference>
<evidence type="ECO:0000256" key="4">
    <source>
        <dbReference type="ARBA" id="ARBA00022980"/>
    </source>
</evidence>
<sequence>MANIAQIAIRFKGLQIQNRLSTAIKTCKPALYSTSVGAPSSAESIATVSKKGKVSKAMKAYLERAKAHDEFMKIQNLEFKLGKRHLANMMGEDPETFTQADIDRAIQYLFPSGLYDKKARPLMKPPEEVIPQRKAAEFDETGRPFHSMFYTGRPNYYKLLFDIVGYLNNLNAFEDRMIRKQLTPDPTQQIDTSGSEWLSKDVLEKMLLEDISEIEYENFVNVMTRLIQHPYSYREKAFIDQYRKPLLAKTDADQIPTPQLDENGNSFITVYECLRKSARADVTIIAPGTGKITINGQDITYFESVQPREQVLFPLIFSDMVGKVDVVANVEGGGFSGQAGAIRWGIAMGLRSFVDADTIDKMRMAGLLQRDYRRRERKKPGQAGARRKYTWKKR</sequence>
<dbReference type="GO" id="GO:0005743">
    <property type="term" value="C:mitochondrial inner membrane"/>
    <property type="evidence" value="ECO:0007669"/>
    <property type="project" value="UniProtKB-ARBA"/>
</dbReference>
<dbReference type="Gene3D" id="3.30.230.10">
    <property type="match status" value="1"/>
</dbReference>
<evidence type="ECO:0000256" key="9">
    <source>
        <dbReference type="SAM" id="MobiDB-lite"/>
    </source>
</evidence>
<protein>
    <recommendedName>
        <fullName evidence="7">Small ribosomal subunit protein uS9m</fullName>
    </recommendedName>
    <alternativeName>
        <fullName evidence="8">28S ribosomal protein S9, mitochondrial</fullName>
    </alternativeName>
</protein>
<evidence type="ECO:0000256" key="7">
    <source>
        <dbReference type="ARBA" id="ARBA00039318"/>
    </source>
</evidence>
<dbReference type="InterPro" id="IPR014721">
    <property type="entry name" value="Ribsml_uS5_D2-typ_fold_subgr"/>
</dbReference>
<evidence type="ECO:0000256" key="3">
    <source>
        <dbReference type="ARBA" id="ARBA00022946"/>
    </source>
</evidence>
<dbReference type="SUPFAM" id="SSF54211">
    <property type="entry name" value="Ribosomal protein S5 domain 2-like"/>
    <property type="match status" value="1"/>
</dbReference>
<keyword evidence="4 10" id="KW-0689">Ribosomal protein</keyword>
<dbReference type="VEuPathDB" id="VectorBase:AALF012969"/>
<dbReference type="GO" id="GO:0003735">
    <property type="term" value="F:structural constituent of ribosome"/>
    <property type="evidence" value="ECO:0007669"/>
    <property type="project" value="InterPro"/>
</dbReference>
<feature type="region of interest" description="Disordered" evidence="9">
    <location>
        <begin position="375"/>
        <end position="394"/>
    </location>
</feature>
<dbReference type="GO" id="GO:0006412">
    <property type="term" value="P:translation"/>
    <property type="evidence" value="ECO:0007669"/>
    <property type="project" value="InterPro"/>
</dbReference>
<dbReference type="FunFam" id="3.30.230.10:FF:000035">
    <property type="entry name" value="28S ribosomal protein S9, mitochondrial"/>
    <property type="match status" value="1"/>
</dbReference>
<organism evidence="10">
    <name type="scientific">Aedes albopictus</name>
    <name type="common">Asian tiger mosquito</name>
    <name type="synonym">Stegomyia albopicta</name>
    <dbReference type="NCBI Taxonomy" id="7160"/>
    <lineage>
        <taxon>Eukaryota</taxon>
        <taxon>Metazoa</taxon>
        <taxon>Ecdysozoa</taxon>
        <taxon>Arthropoda</taxon>
        <taxon>Hexapoda</taxon>
        <taxon>Insecta</taxon>
        <taxon>Pterygota</taxon>
        <taxon>Neoptera</taxon>
        <taxon>Endopterygota</taxon>
        <taxon>Diptera</taxon>
        <taxon>Nematocera</taxon>
        <taxon>Culicoidea</taxon>
        <taxon>Culicidae</taxon>
        <taxon>Culicinae</taxon>
        <taxon>Aedini</taxon>
        <taxon>Aedes</taxon>
        <taxon>Stegomyia</taxon>
    </lineage>
</organism>
<proteinExistence type="evidence at transcript level"/>
<dbReference type="Pfam" id="PF00380">
    <property type="entry name" value="Ribosomal_S9"/>
    <property type="match status" value="1"/>
</dbReference>
<reference evidence="10" key="1">
    <citation type="journal article" date="2014" name="PLoS Negl. Trop. Dis.">
        <title>Identification and characterization of seminal fluid proteins in the Asian tiger mosquito, Aedes albopictus.</title>
        <authorList>
            <person name="Boes K.E."/>
            <person name="Ribeiro J.M."/>
            <person name="Wong A."/>
            <person name="Harrington L.C."/>
            <person name="Wolfner M.F."/>
            <person name="Sirot L.K."/>
        </authorList>
    </citation>
    <scope>NUCLEOTIDE SEQUENCE</scope>
    <source>
        <tissue evidence="10">Reproductive organs</tissue>
    </source>
</reference>
<dbReference type="AlphaFoldDB" id="A0A023ERE3"/>
<keyword evidence="6" id="KW-0687">Ribonucleoprotein</keyword>
<evidence type="ECO:0000256" key="2">
    <source>
        <dbReference type="ARBA" id="ARBA00005251"/>
    </source>
</evidence>
<dbReference type="VEuPathDB" id="VectorBase:AALFPA_076422"/>
<evidence type="ECO:0000256" key="8">
    <source>
        <dbReference type="ARBA" id="ARBA00076042"/>
    </source>
</evidence>
<keyword evidence="5" id="KW-0496">Mitochondrion</keyword>